<accession>A0A165EA60</accession>
<dbReference type="InParanoid" id="A0A165EA60"/>
<feature type="non-terminal residue" evidence="1">
    <location>
        <position position="1"/>
    </location>
</feature>
<keyword evidence="2" id="KW-1185">Reference proteome</keyword>
<organism evidence="1 2">
    <name type="scientific">Laetiporus sulphureus 93-53</name>
    <dbReference type="NCBI Taxonomy" id="1314785"/>
    <lineage>
        <taxon>Eukaryota</taxon>
        <taxon>Fungi</taxon>
        <taxon>Dikarya</taxon>
        <taxon>Basidiomycota</taxon>
        <taxon>Agaricomycotina</taxon>
        <taxon>Agaricomycetes</taxon>
        <taxon>Polyporales</taxon>
        <taxon>Laetiporus</taxon>
    </lineage>
</organism>
<protein>
    <submittedName>
        <fullName evidence="1">Uncharacterized protein</fullName>
    </submittedName>
</protein>
<dbReference type="STRING" id="1314785.A0A165EA60"/>
<evidence type="ECO:0000313" key="2">
    <source>
        <dbReference type="Proteomes" id="UP000076871"/>
    </source>
</evidence>
<dbReference type="RefSeq" id="XP_040764312.1">
    <property type="nucleotide sequence ID" value="XM_040904427.1"/>
</dbReference>
<dbReference type="AlphaFoldDB" id="A0A165EA60"/>
<name>A0A165EA60_9APHY</name>
<dbReference type="EMBL" id="KV427624">
    <property type="protein sequence ID" value="KZT06572.1"/>
    <property type="molecule type" value="Genomic_DNA"/>
</dbReference>
<gene>
    <name evidence="1" type="ORF">LAESUDRAFT_653512</name>
</gene>
<evidence type="ECO:0000313" key="1">
    <source>
        <dbReference type="EMBL" id="KZT06572.1"/>
    </source>
</evidence>
<sequence length="51" mass="6062">VSESKMKQQLLMYHDKRFQLEPYFPLVAFNHEQIKNATTAGYLLIKKTKFS</sequence>
<dbReference type="GeneID" id="63821457"/>
<dbReference type="OrthoDB" id="3254930at2759"/>
<reference evidence="1 2" key="1">
    <citation type="journal article" date="2016" name="Mol. Biol. Evol.">
        <title>Comparative Genomics of Early-Diverging Mushroom-Forming Fungi Provides Insights into the Origins of Lignocellulose Decay Capabilities.</title>
        <authorList>
            <person name="Nagy L.G."/>
            <person name="Riley R."/>
            <person name="Tritt A."/>
            <person name="Adam C."/>
            <person name="Daum C."/>
            <person name="Floudas D."/>
            <person name="Sun H."/>
            <person name="Yadav J.S."/>
            <person name="Pangilinan J."/>
            <person name="Larsson K.H."/>
            <person name="Matsuura K."/>
            <person name="Barry K."/>
            <person name="Labutti K."/>
            <person name="Kuo R."/>
            <person name="Ohm R.A."/>
            <person name="Bhattacharya S.S."/>
            <person name="Shirouzu T."/>
            <person name="Yoshinaga Y."/>
            <person name="Martin F.M."/>
            <person name="Grigoriev I.V."/>
            <person name="Hibbett D.S."/>
        </authorList>
    </citation>
    <scope>NUCLEOTIDE SEQUENCE [LARGE SCALE GENOMIC DNA]</scope>
    <source>
        <strain evidence="1 2">93-53</strain>
    </source>
</reference>
<proteinExistence type="predicted"/>
<dbReference type="Proteomes" id="UP000076871">
    <property type="component" value="Unassembled WGS sequence"/>
</dbReference>